<dbReference type="AlphaFoldDB" id="A0A699GYQ9"/>
<evidence type="ECO:0000313" key="2">
    <source>
        <dbReference type="EMBL" id="GEW84452.1"/>
    </source>
</evidence>
<reference evidence="2" key="1">
    <citation type="journal article" date="2019" name="Sci. Rep.">
        <title>Draft genome of Tanacetum cinerariifolium, the natural source of mosquito coil.</title>
        <authorList>
            <person name="Yamashiro T."/>
            <person name="Shiraishi A."/>
            <person name="Satake H."/>
            <person name="Nakayama K."/>
        </authorList>
    </citation>
    <scope>NUCLEOTIDE SEQUENCE</scope>
</reference>
<sequence>MMQEQESLKSDEEESTDYEQENKELRMWLTVVSDEEETVNPKILSTKEKVSSHQGNVGEDVELKARS</sequence>
<dbReference type="EMBL" id="BKCJ010076637">
    <property type="protein sequence ID" value="GEW84452.1"/>
    <property type="molecule type" value="Genomic_DNA"/>
</dbReference>
<organism evidence="2">
    <name type="scientific">Tanacetum cinerariifolium</name>
    <name type="common">Dalmatian daisy</name>
    <name type="synonym">Chrysanthemum cinerariifolium</name>
    <dbReference type="NCBI Taxonomy" id="118510"/>
    <lineage>
        <taxon>Eukaryota</taxon>
        <taxon>Viridiplantae</taxon>
        <taxon>Streptophyta</taxon>
        <taxon>Embryophyta</taxon>
        <taxon>Tracheophyta</taxon>
        <taxon>Spermatophyta</taxon>
        <taxon>Magnoliopsida</taxon>
        <taxon>eudicotyledons</taxon>
        <taxon>Gunneridae</taxon>
        <taxon>Pentapetalae</taxon>
        <taxon>asterids</taxon>
        <taxon>campanulids</taxon>
        <taxon>Asterales</taxon>
        <taxon>Asteraceae</taxon>
        <taxon>Asteroideae</taxon>
        <taxon>Anthemideae</taxon>
        <taxon>Anthemidinae</taxon>
        <taxon>Tanacetum</taxon>
    </lineage>
</organism>
<comment type="caution">
    <text evidence="2">The sequence shown here is derived from an EMBL/GenBank/DDBJ whole genome shotgun (WGS) entry which is preliminary data.</text>
</comment>
<evidence type="ECO:0000256" key="1">
    <source>
        <dbReference type="SAM" id="MobiDB-lite"/>
    </source>
</evidence>
<name>A0A699GYQ9_TANCI</name>
<feature type="compositionally biased region" description="Basic and acidic residues" evidence="1">
    <location>
        <begin position="1"/>
        <end position="10"/>
    </location>
</feature>
<feature type="region of interest" description="Disordered" evidence="1">
    <location>
        <begin position="1"/>
        <end position="22"/>
    </location>
</feature>
<accession>A0A699GYQ9</accession>
<protein>
    <submittedName>
        <fullName evidence="2">Uncharacterized protein</fullName>
    </submittedName>
</protein>
<proteinExistence type="predicted"/>
<gene>
    <name evidence="2" type="ORF">Tci_256428</name>
</gene>
<feature type="region of interest" description="Disordered" evidence="1">
    <location>
        <begin position="35"/>
        <end position="67"/>
    </location>
</feature>